<dbReference type="PROSITE" id="PS51819">
    <property type="entry name" value="VOC"/>
    <property type="match status" value="1"/>
</dbReference>
<feature type="domain" description="VOC" evidence="2">
    <location>
        <begin position="28"/>
        <end position="140"/>
    </location>
</feature>
<dbReference type="Proteomes" id="UP000293342">
    <property type="component" value="Unassembled WGS sequence"/>
</dbReference>
<dbReference type="Gene3D" id="3.10.180.10">
    <property type="entry name" value="2,3-Dihydroxybiphenyl 1,2-Dioxygenase, domain 1"/>
    <property type="match status" value="1"/>
</dbReference>
<dbReference type="InterPro" id="IPR004360">
    <property type="entry name" value="Glyas_Fos-R_dOase_dom"/>
</dbReference>
<dbReference type="PANTHER" id="PTHR33993:SF14">
    <property type="entry name" value="GB|AAF24581.1"/>
    <property type="match status" value="1"/>
</dbReference>
<feature type="region of interest" description="Disordered" evidence="1">
    <location>
        <begin position="1"/>
        <end position="22"/>
    </location>
</feature>
<dbReference type="OrthoDB" id="9793039at2"/>
<dbReference type="AlphaFoldDB" id="A0A4R0JI43"/>
<evidence type="ECO:0000259" key="2">
    <source>
        <dbReference type="PROSITE" id="PS51819"/>
    </source>
</evidence>
<feature type="compositionally biased region" description="Basic and acidic residues" evidence="1">
    <location>
        <begin position="13"/>
        <end position="22"/>
    </location>
</feature>
<gene>
    <name evidence="3" type="ORF">E0H75_27070</name>
</gene>
<accession>A0A4R0JI43</accession>
<dbReference type="CDD" id="cd07247">
    <property type="entry name" value="SgaA_N_like"/>
    <property type="match status" value="1"/>
</dbReference>
<reference evidence="3 4" key="1">
    <citation type="submission" date="2019-02" db="EMBL/GenBank/DDBJ databases">
        <title>Kribbella capetownensis sp. nov. and Kribbella speibonae sp. nov., isolated from soil.</title>
        <authorList>
            <person name="Curtis S.M."/>
            <person name="Norton I."/>
            <person name="Everest G.J."/>
            <person name="Meyers P.R."/>
        </authorList>
    </citation>
    <scope>NUCLEOTIDE SEQUENCE [LARGE SCALE GENOMIC DNA]</scope>
    <source>
        <strain evidence="3 4">YM53</strain>
    </source>
</reference>
<evidence type="ECO:0000256" key="1">
    <source>
        <dbReference type="SAM" id="MobiDB-lite"/>
    </source>
</evidence>
<dbReference type="SUPFAM" id="SSF54593">
    <property type="entry name" value="Glyoxalase/Bleomycin resistance protein/Dihydroxybiphenyl dioxygenase"/>
    <property type="match status" value="1"/>
</dbReference>
<organism evidence="3 4">
    <name type="scientific">Kribbella capetownensis</name>
    <dbReference type="NCBI Taxonomy" id="1572659"/>
    <lineage>
        <taxon>Bacteria</taxon>
        <taxon>Bacillati</taxon>
        <taxon>Actinomycetota</taxon>
        <taxon>Actinomycetes</taxon>
        <taxon>Propionibacteriales</taxon>
        <taxon>Kribbellaceae</taxon>
        <taxon>Kribbella</taxon>
    </lineage>
</organism>
<comment type="caution">
    <text evidence="3">The sequence shown here is derived from an EMBL/GenBank/DDBJ whole genome shotgun (WGS) entry which is preliminary data.</text>
</comment>
<dbReference type="InterPro" id="IPR037523">
    <property type="entry name" value="VOC_core"/>
</dbReference>
<dbReference type="InterPro" id="IPR029068">
    <property type="entry name" value="Glyas_Bleomycin-R_OHBP_Dase"/>
</dbReference>
<protein>
    <submittedName>
        <fullName evidence="3">VOC family protein</fullName>
    </submittedName>
</protein>
<dbReference type="Pfam" id="PF00903">
    <property type="entry name" value="Glyoxalase"/>
    <property type="match status" value="1"/>
</dbReference>
<evidence type="ECO:0000313" key="3">
    <source>
        <dbReference type="EMBL" id="TCC46713.1"/>
    </source>
</evidence>
<keyword evidence="4" id="KW-1185">Reference proteome</keyword>
<dbReference type="EMBL" id="SJKD01000006">
    <property type="protein sequence ID" value="TCC46713.1"/>
    <property type="molecule type" value="Genomic_DNA"/>
</dbReference>
<dbReference type="InterPro" id="IPR052164">
    <property type="entry name" value="Anthracycline_SecMetBiosynth"/>
</dbReference>
<evidence type="ECO:0000313" key="4">
    <source>
        <dbReference type="Proteomes" id="UP000293342"/>
    </source>
</evidence>
<proteinExistence type="predicted"/>
<dbReference type="PANTHER" id="PTHR33993">
    <property type="entry name" value="GLYOXALASE-RELATED"/>
    <property type="match status" value="1"/>
</dbReference>
<name>A0A4R0JI43_9ACTN</name>
<sequence>MEVPSKTAPGPGGEDRIRTDRKGSAMGRIVHVELVATDHDRAAEFYTKVFGWQVTPAPVPEGYLLAQTGPGEGIDGAIMSSRYQQQPTIAWIEVDDLEATLDAARGAGGSQEGEIQELPGVGRLCYLRDTEGVLIGLRQRSSASPR</sequence>